<protein>
    <submittedName>
        <fullName evidence="1">WG containing repeat-containing protein</fullName>
    </submittedName>
</protein>
<gene>
    <name evidence="1" type="ORF">SAMN05661044_03450</name>
</gene>
<dbReference type="EMBL" id="FOAF01000004">
    <property type="protein sequence ID" value="SEL82119.1"/>
    <property type="molecule type" value="Genomic_DNA"/>
</dbReference>
<reference evidence="2" key="1">
    <citation type="submission" date="2016-10" db="EMBL/GenBank/DDBJ databases">
        <authorList>
            <person name="Varghese N."/>
            <person name="Submissions S."/>
        </authorList>
    </citation>
    <scope>NUCLEOTIDE SEQUENCE [LARGE SCALE GENOMIC DNA]</scope>
    <source>
        <strain evidence="2">DSM 18733</strain>
    </source>
</reference>
<evidence type="ECO:0000313" key="2">
    <source>
        <dbReference type="Proteomes" id="UP000199421"/>
    </source>
</evidence>
<dbReference type="InterPro" id="IPR032774">
    <property type="entry name" value="WG_beta_rep"/>
</dbReference>
<dbReference type="OrthoDB" id="697275at2"/>
<organism evidence="1 2">
    <name type="scientific">Olivibacter domesticus</name>
    <name type="common">Pseudosphingobacterium domesticum</name>
    <dbReference type="NCBI Taxonomy" id="407022"/>
    <lineage>
        <taxon>Bacteria</taxon>
        <taxon>Pseudomonadati</taxon>
        <taxon>Bacteroidota</taxon>
        <taxon>Sphingobacteriia</taxon>
        <taxon>Sphingobacteriales</taxon>
        <taxon>Sphingobacteriaceae</taxon>
        <taxon>Olivibacter</taxon>
    </lineage>
</organism>
<dbReference type="AlphaFoldDB" id="A0A1H7TC79"/>
<sequence length="343" mass="39941">MLSFTLSMKKYTSLVIFICVALCCYSLKGASQEHKKLFYFLSPDSLLGVKDEKGTIVIPATHYFLPIAYDDFRLPINDSILILVPKRTFNLKDPKPYGLAYNRNGKVLYAPYLFDNGPDFLEEGLSRYVENDKIGFVNRYGEKVIKAQWDWVSPFEYGIARACNGCFIDYSKDAEHPSLDLSKANTYYIDKNGRVIQALQKKQSKHDQTIDSIFLPYQFSYSPFESNLLKKLNDLDLISKAHFANYYNRLTEEEKQLHFEIVEKPSNDFPYYIINAFRYDADGAYRKADNPDLLFYATEIGDIYQIPYGNLEEKVPLKEWLSNYDAEARRYLKEHPDAPNRYK</sequence>
<proteinExistence type="predicted"/>
<name>A0A1H7TC79_OLID1</name>
<accession>A0A1H7TC79</accession>
<dbReference type="STRING" id="407022.SAMN05661044_03450"/>
<dbReference type="Proteomes" id="UP000199421">
    <property type="component" value="Unassembled WGS sequence"/>
</dbReference>
<keyword evidence="2" id="KW-1185">Reference proteome</keyword>
<evidence type="ECO:0000313" key="1">
    <source>
        <dbReference type="EMBL" id="SEL82119.1"/>
    </source>
</evidence>
<dbReference type="Pfam" id="PF14903">
    <property type="entry name" value="WG_beta_rep"/>
    <property type="match status" value="1"/>
</dbReference>